<evidence type="ECO:0000313" key="3">
    <source>
        <dbReference type="EMBL" id="PSN67474.1"/>
    </source>
</evidence>
<name>A0A2T2NPY2_CORCC</name>
<feature type="region of interest" description="Disordered" evidence="1">
    <location>
        <begin position="116"/>
        <end position="175"/>
    </location>
</feature>
<feature type="compositionally biased region" description="Basic and acidic residues" evidence="1">
    <location>
        <begin position="82"/>
        <end position="92"/>
    </location>
</feature>
<feature type="region of interest" description="Disordered" evidence="1">
    <location>
        <begin position="42"/>
        <end position="97"/>
    </location>
</feature>
<feature type="compositionally biased region" description="Polar residues" evidence="1">
    <location>
        <begin position="45"/>
        <end position="59"/>
    </location>
</feature>
<sequence length="175" mass="18769">MERKKGMGKRQCFLIISAVCVCLCPMAELPRIGASEFTARPRTFPASQRPSVPATQRPSQAGPHPSAKTSDTRAPASDDAADERIPAHDHPLLLRPSPTMESSIVAALPYCCRPGGGGGGGKKAQRHLRHRRHPPPPIPHPIPISTPKPPTAPHRTASPRQNGLSSRGDALHYLC</sequence>
<gene>
    <name evidence="3" type="ORF">BS50DRAFT_392800</name>
</gene>
<keyword evidence="4" id="KW-1185">Reference proteome</keyword>
<evidence type="ECO:0000256" key="2">
    <source>
        <dbReference type="SAM" id="SignalP"/>
    </source>
</evidence>
<accession>A0A2T2NPY2</accession>
<feature type="chain" id="PRO_5015413336" evidence="2">
    <location>
        <begin position="35"/>
        <end position="175"/>
    </location>
</feature>
<evidence type="ECO:0000256" key="1">
    <source>
        <dbReference type="SAM" id="MobiDB-lite"/>
    </source>
</evidence>
<dbReference type="AlphaFoldDB" id="A0A2T2NPY2"/>
<dbReference type="EMBL" id="KZ678135">
    <property type="protein sequence ID" value="PSN67474.1"/>
    <property type="molecule type" value="Genomic_DNA"/>
</dbReference>
<reference evidence="3 4" key="1">
    <citation type="journal article" date="2018" name="Front. Microbiol.">
        <title>Genome-Wide Analysis of Corynespora cassiicola Leaf Fall Disease Putative Effectors.</title>
        <authorList>
            <person name="Lopez D."/>
            <person name="Ribeiro S."/>
            <person name="Label P."/>
            <person name="Fumanal B."/>
            <person name="Venisse J.S."/>
            <person name="Kohler A."/>
            <person name="de Oliveira R.R."/>
            <person name="Labutti K."/>
            <person name="Lipzen A."/>
            <person name="Lail K."/>
            <person name="Bauer D."/>
            <person name="Ohm R.A."/>
            <person name="Barry K.W."/>
            <person name="Spatafora J."/>
            <person name="Grigoriev I.V."/>
            <person name="Martin F.M."/>
            <person name="Pujade-Renaud V."/>
        </authorList>
    </citation>
    <scope>NUCLEOTIDE SEQUENCE [LARGE SCALE GENOMIC DNA]</scope>
    <source>
        <strain evidence="3 4">Philippines</strain>
    </source>
</reference>
<proteinExistence type="predicted"/>
<feature type="compositionally biased region" description="Pro residues" evidence="1">
    <location>
        <begin position="135"/>
        <end position="152"/>
    </location>
</feature>
<protein>
    <submittedName>
        <fullName evidence="3">Uncharacterized protein</fullName>
    </submittedName>
</protein>
<keyword evidence="2" id="KW-0732">Signal</keyword>
<dbReference type="Proteomes" id="UP000240883">
    <property type="component" value="Unassembled WGS sequence"/>
</dbReference>
<organism evidence="3 4">
    <name type="scientific">Corynespora cassiicola Philippines</name>
    <dbReference type="NCBI Taxonomy" id="1448308"/>
    <lineage>
        <taxon>Eukaryota</taxon>
        <taxon>Fungi</taxon>
        <taxon>Dikarya</taxon>
        <taxon>Ascomycota</taxon>
        <taxon>Pezizomycotina</taxon>
        <taxon>Dothideomycetes</taxon>
        <taxon>Pleosporomycetidae</taxon>
        <taxon>Pleosporales</taxon>
        <taxon>Corynesporascaceae</taxon>
        <taxon>Corynespora</taxon>
    </lineage>
</organism>
<feature type="signal peptide" evidence="2">
    <location>
        <begin position="1"/>
        <end position="34"/>
    </location>
</feature>
<feature type="compositionally biased region" description="Basic residues" evidence="1">
    <location>
        <begin position="123"/>
        <end position="134"/>
    </location>
</feature>
<evidence type="ECO:0000313" key="4">
    <source>
        <dbReference type="Proteomes" id="UP000240883"/>
    </source>
</evidence>